<dbReference type="InParanoid" id="A0A0G4FPK8"/>
<accession>A0A0G4FPK8</accession>
<name>A0A0G4FPK8_VITBC</name>
<gene>
    <name evidence="2" type="ORF">Vbra_15920</name>
</gene>
<organism evidence="2 3">
    <name type="scientific">Vitrella brassicaformis (strain CCMP3155)</name>
    <dbReference type="NCBI Taxonomy" id="1169540"/>
    <lineage>
        <taxon>Eukaryota</taxon>
        <taxon>Sar</taxon>
        <taxon>Alveolata</taxon>
        <taxon>Colpodellida</taxon>
        <taxon>Vitrellaceae</taxon>
        <taxon>Vitrella</taxon>
    </lineage>
</organism>
<dbReference type="EMBL" id="CDMY01000474">
    <property type="protein sequence ID" value="CEM15943.1"/>
    <property type="molecule type" value="Genomic_DNA"/>
</dbReference>
<sequence>MGACVGKRPADAEREPTLAEIKEVAALCRGLGDPPPSGAGAGASMAGPPSQLNGSAAIREPTYEEIQEVLAFYRGLGDPPPPPHGGGGGGDGSAAAPYAAHGHAAPPNAPPAPPFGGPGVAVATSHPFEQQQGVARPVLTMHQQAPQPPSGHGSSGAAAGASMAGHPSPQLNVSADIRELTPAEIEEVWAFHRGLGDPPPPPPPPIMPPHLVYSPLGGFPFAQPPPYGMPLPAAPPSAMPSMPPNSAVQPQPNPGATRPRPPV</sequence>
<protein>
    <submittedName>
        <fullName evidence="2">Uncharacterized protein</fullName>
    </submittedName>
</protein>
<feature type="compositionally biased region" description="Pro residues" evidence="1">
    <location>
        <begin position="225"/>
        <end position="243"/>
    </location>
</feature>
<evidence type="ECO:0000256" key="1">
    <source>
        <dbReference type="SAM" id="MobiDB-lite"/>
    </source>
</evidence>
<feature type="compositionally biased region" description="Low complexity" evidence="1">
    <location>
        <begin position="93"/>
        <end position="106"/>
    </location>
</feature>
<proteinExistence type="predicted"/>
<evidence type="ECO:0000313" key="2">
    <source>
        <dbReference type="EMBL" id="CEM15943.1"/>
    </source>
</evidence>
<dbReference type="AlphaFoldDB" id="A0A0G4FPK8"/>
<feature type="compositionally biased region" description="Low complexity" evidence="1">
    <location>
        <begin position="143"/>
        <end position="169"/>
    </location>
</feature>
<keyword evidence="3" id="KW-1185">Reference proteome</keyword>
<evidence type="ECO:0000313" key="3">
    <source>
        <dbReference type="Proteomes" id="UP000041254"/>
    </source>
</evidence>
<reference evidence="2 3" key="1">
    <citation type="submission" date="2014-11" db="EMBL/GenBank/DDBJ databases">
        <authorList>
            <person name="Zhu J."/>
            <person name="Qi W."/>
            <person name="Song R."/>
        </authorList>
    </citation>
    <scope>NUCLEOTIDE SEQUENCE [LARGE SCALE GENOMIC DNA]</scope>
</reference>
<feature type="region of interest" description="Disordered" evidence="1">
    <location>
        <begin position="225"/>
        <end position="263"/>
    </location>
</feature>
<feature type="compositionally biased region" description="Pro residues" evidence="1">
    <location>
        <begin position="107"/>
        <end position="116"/>
    </location>
</feature>
<dbReference type="VEuPathDB" id="CryptoDB:Vbra_15920"/>
<feature type="region of interest" description="Disordered" evidence="1">
    <location>
        <begin position="29"/>
        <end position="123"/>
    </location>
</feature>
<feature type="region of interest" description="Disordered" evidence="1">
    <location>
        <begin position="143"/>
        <end position="176"/>
    </location>
</feature>
<dbReference type="Proteomes" id="UP000041254">
    <property type="component" value="Unassembled WGS sequence"/>
</dbReference>